<evidence type="ECO:0000256" key="1">
    <source>
        <dbReference type="SAM" id="MobiDB-lite"/>
    </source>
</evidence>
<dbReference type="PANTHER" id="PTHR31065:SF35">
    <property type="entry name" value="PLATZ TRANSCRIPTION FACTOR FAMILY PROTEIN"/>
    <property type="match status" value="1"/>
</dbReference>
<protein>
    <recommendedName>
        <fullName evidence="2">B box-type domain-containing protein</fullName>
    </recommendedName>
</protein>
<gene>
    <name evidence="3" type="ORF">KFL_006330080</name>
</gene>
<dbReference type="OrthoDB" id="1908108at2759"/>
<dbReference type="CDD" id="cd19756">
    <property type="entry name" value="Bbox2"/>
    <property type="match status" value="1"/>
</dbReference>
<evidence type="ECO:0000313" key="4">
    <source>
        <dbReference type="Proteomes" id="UP000054558"/>
    </source>
</evidence>
<dbReference type="Pfam" id="PF04640">
    <property type="entry name" value="PLATZ"/>
    <property type="match status" value="1"/>
</dbReference>
<evidence type="ECO:0000259" key="2">
    <source>
        <dbReference type="Pfam" id="PF00643"/>
    </source>
</evidence>
<proteinExistence type="predicted"/>
<dbReference type="Proteomes" id="UP000054558">
    <property type="component" value="Unassembled WGS sequence"/>
</dbReference>
<evidence type="ECO:0000313" key="3">
    <source>
        <dbReference type="EMBL" id="GAQ90381.1"/>
    </source>
</evidence>
<dbReference type="InterPro" id="IPR006734">
    <property type="entry name" value="PLATZ"/>
</dbReference>
<accession>A0A1Y1IMK9</accession>
<dbReference type="SUPFAM" id="SSF57845">
    <property type="entry name" value="B-box zinc-binding domain"/>
    <property type="match status" value="1"/>
</dbReference>
<feature type="compositionally biased region" description="Basic and acidic residues" evidence="1">
    <location>
        <begin position="247"/>
        <end position="261"/>
    </location>
</feature>
<organism evidence="3 4">
    <name type="scientific">Klebsormidium nitens</name>
    <name type="common">Green alga</name>
    <name type="synonym">Ulothrix nitens</name>
    <dbReference type="NCBI Taxonomy" id="105231"/>
    <lineage>
        <taxon>Eukaryota</taxon>
        <taxon>Viridiplantae</taxon>
        <taxon>Streptophyta</taxon>
        <taxon>Klebsormidiophyceae</taxon>
        <taxon>Klebsormidiales</taxon>
        <taxon>Klebsormidiaceae</taxon>
        <taxon>Klebsormidium</taxon>
    </lineage>
</organism>
<feature type="compositionally biased region" description="Basic and acidic residues" evidence="1">
    <location>
        <begin position="278"/>
        <end position="291"/>
    </location>
</feature>
<keyword evidence="4" id="KW-1185">Reference proteome</keyword>
<reference evidence="3 4" key="1">
    <citation type="journal article" date="2014" name="Nat. Commun.">
        <title>Klebsormidium flaccidum genome reveals primary factors for plant terrestrial adaptation.</title>
        <authorList>
            <person name="Hori K."/>
            <person name="Maruyama F."/>
            <person name="Fujisawa T."/>
            <person name="Togashi T."/>
            <person name="Yamamoto N."/>
            <person name="Seo M."/>
            <person name="Sato S."/>
            <person name="Yamada T."/>
            <person name="Mori H."/>
            <person name="Tajima N."/>
            <person name="Moriyama T."/>
            <person name="Ikeuchi M."/>
            <person name="Watanabe M."/>
            <person name="Wada H."/>
            <person name="Kobayashi K."/>
            <person name="Saito M."/>
            <person name="Masuda T."/>
            <person name="Sasaki-Sekimoto Y."/>
            <person name="Mashiguchi K."/>
            <person name="Awai K."/>
            <person name="Shimojima M."/>
            <person name="Masuda S."/>
            <person name="Iwai M."/>
            <person name="Nobusawa T."/>
            <person name="Narise T."/>
            <person name="Kondo S."/>
            <person name="Saito H."/>
            <person name="Sato R."/>
            <person name="Murakawa M."/>
            <person name="Ihara Y."/>
            <person name="Oshima-Yamada Y."/>
            <person name="Ohtaka K."/>
            <person name="Satoh M."/>
            <person name="Sonobe K."/>
            <person name="Ishii M."/>
            <person name="Ohtani R."/>
            <person name="Kanamori-Sato M."/>
            <person name="Honoki R."/>
            <person name="Miyazaki D."/>
            <person name="Mochizuki H."/>
            <person name="Umetsu J."/>
            <person name="Higashi K."/>
            <person name="Shibata D."/>
            <person name="Kamiya Y."/>
            <person name="Sato N."/>
            <person name="Nakamura Y."/>
            <person name="Tabata S."/>
            <person name="Ida S."/>
            <person name="Kurokawa K."/>
            <person name="Ohta H."/>
        </authorList>
    </citation>
    <scope>NUCLEOTIDE SEQUENCE [LARGE SCALE GENOMIC DNA]</scope>
    <source>
        <strain evidence="3 4">NIES-2285</strain>
    </source>
</reference>
<dbReference type="InterPro" id="IPR000315">
    <property type="entry name" value="Znf_B-box"/>
</dbReference>
<dbReference type="AlphaFoldDB" id="A0A1Y1IMK9"/>
<feature type="compositionally biased region" description="Basic and acidic residues" evidence="1">
    <location>
        <begin position="298"/>
        <end position="311"/>
    </location>
</feature>
<dbReference type="GO" id="GO:0008270">
    <property type="term" value="F:zinc ion binding"/>
    <property type="evidence" value="ECO:0007669"/>
    <property type="project" value="InterPro"/>
</dbReference>
<dbReference type="Pfam" id="PF00643">
    <property type="entry name" value="zf-B_box"/>
    <property type="match status" value="1"/>
</dbReference>
<feature type="compositionally biased region" description="Basic and acidic residues" evidence="1">
    <location>
        <begin position="372"/>
        <end position="383"/>
    </location>
</feature>
<dbReference type="PANTHER" id="PTHR31065">
    <property type="entry name" value="PLATZ TRANSCRIPTION FACTOR FAMILY PROTEIN"/>
    <property type="match status" value="1"/>
</dbReference>
<feature type="domain" description="B box-type" evidence="2">
    <location>
        <begin position="44"/>
        <end position="77"/>
    </location>
</feature>
<sequence>MPGANLQMNGALSVERAGPAWLTGALDAPFFTPCPEHSTGGFSHKTDRNFYCLDCHEDALCTFCVDSSHRGHDILQIRRASHNNAVRVNEIHQVNTEGVQQYTINGSKILFLKGRRPPQPWRGGYHFCEMCGRSLLDAMRFCSLACKVAAVQDSADPHLSMQPGISSKGPTEVRHSASKRDHKKLKREERLKHSKRQFQLQREAAAAASKQEASWKSWREAVVGDGEERLRDMIREVLDAVGYNERGPGKRAADEEVDVRAVPKKRKRSHLGQTLQEEGQRVWEGAEKREQSASSSVGKEHAGKAGEEHGSSTRFGLPSSSGHSDTRSDEEATSVKQGGEWESGRDEGESAPSGSGTHMADSGLALSGSGMHEAEEVSRKPEKPNGFGFKKFQSHAEGGNSSDNEHSCLSEPHSPVSVLRQRSGNFGQRIAALPPAVAF</sequence>
<dbReference type="EMBL" id="DF237582">
    <property type="protein sequence ID" value="GAQ90381.1"/>
    <property type="molecule type" value="Genomic_DNA"/>
</dbReference>
<name>A0A1Y1IMK9_KLENI</name>
<feature type="region of interest" description="Disordered" evidence="1">
    <location>
        <begin position="157"/>
        <end position="196"/>
    </location>
</feature>
<feature type="region of interest" description="Disordered" evidence="1">
    <location>
        <begin position="244"/>
        <end position="420"/>
    </location>
</feature>
<feature type="compositionally biased region" description="Polar residues" evidence="1">
    <location>
        <begin position="312"/>
        <end position="323"/>
    </location>
</feature>